<dbReference type="PANTHER" id="PTHR43033">
    <property type="entry name" value="TRNA(ILE)-LYSIDINE SYNTHASE-RELATED"/>
    <property type="match status" value="1"/>
</dbReference>
<proteinExistence type="inferred from homology"/>
<keyword evidence="11" id="KW-1185">Reference proteome</keyword>
<evidence type="ECO:0000256" key="4">
    <source>
        <dbReference type="ARBA" id="ARBA00022694"/>
    </source>
</evidence>
<dbReference type="GO" id="GO:0032267">
    <property type="term" value="F:tRNA(Ile)-lysidine synthase activity"/>
    <property type="evidence" value="ECO:0007669"/>
    <property type="project" value="UniProtKB-EC"/>
</dbReference>
<dbReference type="Pfam" id="PF01171">
    <property type="entry name" value="ATP_bind_3"/>
    <property type="match status" value="1"/>
</dbReference>
<evidence type="ECO:0000256" key="8">
    <source>
        <dbReference type="HAMAP-Rule" id="MF_01161"/>
    </source>
</evidence>
<evidence type="ECO:0000256" key="6">
    <source>
        <dbReference type="ARBA" id="ARBA00022840"/>
    </source>
</evidence>
<evidence type="ECO:0000313" key="11">
    <source>
        <dbReference type="Proteomes" id="UP001597158"/>
    </source>
</evidence>
<evidence type="ECO:0000313" key="10">
    <source>
        <dbReference type="EMBL" id="MFD1264963.1"/>
    </source>
</evidence>
<comment type="similarity">
    <text evidence="8">Belongs to the tRNA(Ile)-lysidine synthase family.</text>
</comment>
<dbReference type="CDD" id="cd01992">
    <property type="entry name" value="TilS_N"/>
    <property type="match status" value="1"/>
</dbReference>
<evidence type="ECO:0000256" key="1">
    <source>
        <dbReference type="ARBA" id="ARBA00004496"/>
    </source>
</evidence>
<dbReference type="InterPro" id="IPR015262">
    <property type="entry name" value="tRNA_Ile_lys_synt_subst-bd"/>
</dbReference>
<dbReference type="InterPro" id="IPR012795">
    <property type="entry name" value="tRNA_Ile_lys_synt_N"/>
</dbReference>
<dbReference type="Gene3D" id="3.40.50.620">
    <property type="entry name" value="HUPs"/>
    <property type="match status" value="1"/>
</dbReference>
<dbReference type="InterPro" id="IPR012796">
    <property type="entry name" value="Lysidine-tRNA-synth_C"/>
</dbReference>
<dbReference type="Gene3D" id="1.20.59.20">
    <property type="match status" value="1"/>
</dbReference>
<evidence type="ECO:0000256" key="3">
    <source>
        <dbReference type="ARBA" id="ARBA00022598"/>
    </source>
</evidence>
<dbReference type="NCBIfam" id="TIGR02433">
    <property type="entry name" value="lysidine_TilS_C"/>
    <property type="match status" value="1"/>
</dbReference>
<organism evidence="10 11">
    <name type="scientific">Thauera mechernichensis</name>
    <dbReference type="NCBI Taxonomy" id="82788"/>
    <lineage>
        <taxon>Bacteria</taxon>
        <taxon>Pseudomonadati</taxon>
        <taxon>Pseudomonadota</taxon>
        <taxon>Betaproteobacteria</taxon>
        <taxon>Rhodocyclales</taxon>
        <taxon>Zoogloeaceae</taxon>
        <taxon>Thauera</taxon>
    </lineage>
</organism>
<comment type="catalytic activity">
    <reaction evidence="7 8">
        <text>cytidine(34) in tRNA(Ile2) + L-lysine + ATP = lysidine(34) in tRNA(Ile2) + AMP + diphosphate + H(+)</text>
        <dbReference type="Rhea" id="RHEA:43744"/>
        <dbReference type="Rhea" id="RHEA-COMP:10625"/>
        <dbReference type="Rhea" id="RHEA-COMP:10670"/>
        <dbReference type="ChEBI" id="CHEBI:15378"/>
        <dbReference type="ChEBI" id="CHEBI:30616"/>
        <dbReference type="ChEBI" id="CHEBI:32551"/>
        <dbReference type="ChEBI" id="CHEBI:33019"/>
        <dbReference type="ChEBI" id="CHEBI:82748"/>
        <dbReference type="ChEBI" id="CHEBI:83665"/>
        <dbReference type="ChEBI" id="CHEBI:456215"/>
        <dbReference type="EC" id="6.3.4.19"/>
    </reaction>
</comment>
<sequence>MLAAVAQCLRRAGVGAGARLCCALSGGVDSVVLLALLHRLRPEVGFSLEAAHVHHGLSPNASAWADACEAHCARLGVPFQVLRVAVDPAHSGGPEAAARAARHAALDRVPCDWMVFGHHQDDQAETLLFRLLRGAGVAGAAAMAVSVAAAPGRPGRLRPLLGQRRAGILEWARREALSWVEDESNADLRFARNMLRHRVLPSLEAAFPSAVPMLARACANFAEAEGLLADLAELDAQTCGGRIWRASSVLGLSVPRQANLLRWRLREYGAQAPSRGRLEEALRQLATATDARPLRVALGNGWACCVYRGVLWVEGVEEVSVQAREWRGEAALPWGSGLVRFECGLGVGLSRVRLQEAERLVLAARAPGVRLQLAPGRPRQLLRKLCQAAGVPAWLRDRMPVLWADDAPVWVAGIGIACSHACAPDEAGVMPRWEPGARAGA</sequence>
<dbReference type="EMBL" id="JBHTMC010000027">
    <property type="protein sequence ID" value="MFD1264963.1"/>
    <property type="molecule type" value="Genomic_DNA"/>
</dbReference>
<comment type="subcellular location">
    <subcellularLocation>
        <location evidence="1 8">Cytoplasm</location>
    </subcellularLocation>
</comment>
<dbReference type="InterPro" id="IPR011063">
    <property type="entry name" value="TilS/TtcA_N"/>
</dbReference>
<feature type="binding site" evidence="8">
    <location>
        <begin position="25"/>
        <end position="30"/>
    </location>
    <ligand>
        <name>ATP</name>
        <dbReference type="ChEBI" id="CHEBI:30616"/>
    </ligand>
</feature>
<dbReference type="RefSeq" id="WP_277829996.1">
    <property type="nucleotide sequence ID" value="NZ_JARQZE010000001.1"/>
</dbReference>
<name>A0ABW3WJN5_9RHOO</name>
<comment type="caution">
    <text evidence="10">The sequence shown here is derived from an EMBL/GenBank/DDBJ whole genome shotgun (WGS) entry which is preliminary data.</text>
</comment>
<feature type="domain" description="Lysidine-tRNA(Ile) synthetase C-terminal" evidence="9">
    <location>
        <begin position="360"/>
        <end position="433"/>
    </location>
</feature>
<dbReference type="HAMAP" id="MF_01161">
    <property type="entry name" value="tRNA_Ile_lys_synt"/>
    <property type="match status" value="1"/>
</dbReference>
<dbReference type="SUPFAM" id="SSF52402">
    <property type="entry name" value="Adenine nucleotide alpha hydrolases-like"/>
    <property type="match status" value="1"/>
</dbReference>
<evidence type="ECO:0000256" key="5">
    <source>
        <dbReference type="ARBA" id="ARBA00022741"/>
    </source>
</evidence>
<dbReference type="NCBIfam" id="TIGR02432">
    <property type="entry name" value="lysidine_TilS_N"/>
    <property type="match status" value="1"/>
</dbReference>
<keyword evidence="5 8" id="KW-0547">Nucleotide-binding</keyword>
<keyword evidence="2 8" id="KW-0963">Cytoplasm</keyword>
<dbReference type="SMART" id="SM00977">
    <property type="entry name" value="TilS_C"/>
    <property type="match status" value="1"/>
</dbReference>
<comment type="function">
    <text evidence="8">Ligates lysine onto the cytidine present at position 34 of the AUA codon-specific tRNA(Ile) that contains the anticodon CAU, in an ATP-dependent manner. Cytidine is converted to lysidine, thus changing the amino acid specificity of the tRNA from methionine to isoleucine.</text>
</comment>
<gene>
    <name evidence="8 10" type="primary">tilS</name>
    <name evidence="10" type="ORF">ACFQ4M_15395</name>
</gene>
<keyword evidence="6 8" id="KW-0067">ATP-binding</keyword>
<dbReference type="PANTHER" id="PTHR43033:SF1">
    <property type="entry name" value="TRNA(ILE)-LYSIDINE SYNTHASE-RELATED"/>
    <property type="match status" value="1"/>
</dbReference>
<reference evidence="11" key="1">
    <citation type="journal article" date="2019" name="Int. J. Syst. Evol. Microbiol.">
        <title>The Global Catalogue of Microorganisms (GCM) 10K type strain sequencing project: providing services to taxonomists for standard genome sequencing and annotation.</title>
        <authorList>
            <consortium name="The Broad Institute Genomics Platform"/>
            <consortium name="The Broad Institute Genome Sequencing Center for Infectious Disease"/>
            <person name="Wu L."/>
            <person name="Ma J."/>
        </authorList>
    </citation>
    <scope>NUCLEOTIDE SEQUENCE [LARGE SCALE GENOMIC DNA]</scope>
    <source>
        <strain evidence="11">CCUG 48884</strain>
    </source>
</reference>
<accession>A0ABW3WJN5</accession>
<keyword evidence="3 8" id="KW-0436">Ligase</keyword>
<evidence type="ECO:0000259" key="9">
    <source>
        <dbReference type="SMART" id="SM00977"/>
    </source>
</evidence>
<evidence type="ECO:0000256" key="2">
    <source>
        <dbReference type="ARBA" id="ARBA00022490"/>
    </source>
</evidence>
<dbReference type="InterPro" id="IPR014729">
    <property type="entry name" value="Rossmann-like_a/b/a_fold"/>
</dbReference>
<dbReference type="Pfam" id="PF11734">
    <property type="entry name" value="TilS_C"/>
    <property type="match status" value="1"/>
</dbReference>
<dbReference type="SUPFAM" id="SSF56037">
    <property type="entry name" value="PheT/TilS domain"/>
    <property type="match status" value="1"/>
</dbReference>
<dbReference type="EC" id="6.3.4.19" evidence="8"/>
<comment type="domain">
    <text evidence="8">The N-terminal region contains the highly conserved SGGXDS motif, predicted to be a P-loop motif involved in ATP binding.</text>
</comment>
<dbReference type="Proteomes" id="UP001597158">
    <property type="component" value="Unassembled WGS sequence"/>
</dbReference>
<evidence type="ECO:0000256" key="7">
    <source>
        <dbReference type="ARBA" id="ARBA00048539"/>
    </source>
</evidence>
<dbReference type="SUPFAM" id="SSF82829">
    <property type="entry name" value="MesJ substrate recognition domain-like"/>
    <property type="match status" value="1"/>
</dbReference>
<dbReference type="InterPro" id="IPR012094">
    <property type="entry name" value="tRNA_Ile_lys_synt"/>
</dbReference>
<dbReference type="Pfam" id="PF09179">
    <property type="entry name" value="TilS"/>
    <property type="match status" value="1"/>
</dbReference>
<protein>
    <recommendedName>
        <fullName evidence="8">tRNA(Ile)-lysidine synthase</fullName>
        <ecNumber evidence="8">6.3.4.19</ecNumber>
    </recommendedName>
    <alternativeName>
        <fullName evidence="8">tRNA(Ile)-2-lysyl-cytidine synthase</fullName>
    </alternativeName>
    <alternativeName>
        <fullName evidence="8">tRNA(Ile)-lysidine synthetase</fullName>
    </alternativeName>
</protein>
<keyword evidence="4 8" id="KW-0819">tRNA processing</keyword>